<proteinExistence type="predicted"/>
<evidence type="ECO:0000313" key="2">
    <source>
        <dbReference type="EMBL" id="TKB44891.1"/>
    </source>
</evidence>
<dbReference type="AlphaFoldDB" id="A0A4U1B479"/>
<gene>
    <name evidence="2" type="ORF">E8M12_10315</name>
</gene>
<dbReference type="SUPFAM" id="SSF143100">
    <property type="entry name" value="TTHA1013/TTHA0281-like"/>
    <property type="match status" value="1"/>
</dbReference>
<reference evidence="2 3" key="1">
    <citation type="submission" date="2019-04" db="EMBL/GenBank/DDBJ databases">
        <title>Thalassotalea guangxiensis sp. nov., isolated from sediment of the coastal wetland.</title>
        <authorList>
            <person name="Zheng S."/>
            <person name="Zhang D."/>
        </authorList>
    </citation>
    <scope>NUCLEOTIDE SEQUENCE [LARGE SCALE GENOMIC DNA]</scope>
    <source>
        <strain evidence="2 3">ZS-4</strain>
    </source>
</reference>
<comment type="caution">
    <text evidence="2">The sequence shown here is derived from an EMBL/GenBank/DDBJ whole genome shotgun (WGS) entry which is preliminary data.</text>
</comment>
<dbReference type="EMBL" id="SWDB01000023">
    <property type="protein sequence ID" value="TKB44891.1"/>
    <property type="molecule type" value="Genomic_DNA"/>
</dbReference>
<evidence type="ECO:0000313" key="3">
    <source>
        <dbReference type="Proteomes" id="UP000307999"/>
    </source>
</evidence>
<dbReference type="Proteomes" id="UP000307999">
    <property type="component" value="Unassembled WGS sequence"/>
</dbReference>
<dbReference type="InterPro" id="IPR031807">
    <property type="entry name" value="HicB-like"/>
</dbReference>
<feature type="domain" description="HicB-like antitoxin of toxin-antitoxin system" evidence="1">
    <location>
        <begin position="3"/>
        <end position="128"/>
    </location>
</feature>
<keyword evidence="3" id="KW-1185">Reference proteome</keyword>
<dbReference type="OrthoDB" id="9807959at2"/>
<dbReference type="InterPro" id="IPR035069">
    <property type="entry name" value="TTHA1013/TTHA0281-like"/>
</dbReference>
<dbReference type="RefSeq" id="WP_136736076.1">
    <property type="nucleotide sequence ID" value="NZ_SWDB01000023.1"/>
</dbReference>
<evidence type="ECO:0000259" key="1">
    <source>
        <dbReference type="Pfam" id="PF15919"/>
    </source>
</evidence>
<dbReference type="Pfam" id="PF15919">
    <property type="entry name" value="HicB_lk_antitox"/>
    <property type="match status" value="1"/>
</dbReference>
<accession>A0A4U1B479</accession>
<dbReference type="CDD" id="cd22231">
    <property type="entry name" value="RHH_NikR_HicB-like"/>
    <property type="match status" value="1"/>
</dbReference>
<sequence>MRYPVVLLYLSHEQKYLIQVPDIPGCQCYATSMDQGLDDILYAIEDHLTIMAEYGQSVPTPQSFESHVGKHDYRGGIWAIVDIDITPFLGKSHKINVTLPELLIKKIDNQVASNPEYKTRSGFLAKAAINELQKN</sequence>
<organism evidence="2 3">
    <name type="scientific">Thalassotalea mangrovi</name>
    <dbReference type="NCBI Taxonomy" id="2572245"/>
    <lineage>
        <taxon>Bacteria</taxon>
        <taxon>Pseudomonadati</taxon>
        <taxon>Pseudomonadota</taxon>
        <taxon>Gammaproteobacteria</taxon>
        <taxon>Alteromonadales</taxon>
        <taxon>Colwelliaceae</taxon>
        <taxon>Thalassotalea</taxon>
    </lineage>
</organism>
<name>A0A4U1B479_9GAMM</name>
<protein>
    <submittedName>
        <fullName evidence="2">HicB family protein</fullName>
    </submittedName>
</protein>
<dbReference type="Gene3D" id="3.30.160.250">
    <property type="match status" value="1"/>
</dbReference>